<keyword evidence="3 9" id="KW-1003">Cell membrane</keyword>
<keyword evidence="8 9" id="KW-0012">Acyltransferase</keyword>
<dbReference type="PANTHER" id="PTHR38686:SF1">
    <property type="entry name" value="APOLIPOPROTEIN N-ACYLTRANSFERASE"/>
    <property type="match status" value="1"/>
</dbReference>
<keyword evidence="5 9" id="KW-0812">Transmembrane</keyword>
<evidence type="ECO:0000259" key="10">
    <source>
        <dbReference type="PROSITE" id="PS50263"/>
    </source>
</evidence>
<keyword evidence="6 9" id="KW-1133">Transmembrane helix</keyword>
<feature type="transmembrane region" description="Helical" evidence="9">
    <location>
        <begin position="210"/>
        <end position="229"/>
    </location>
</feature>
<reference evidence="12" key="1">
    <citation type="journal article" date="2019" name="Int. J. Syst. Evol. Microbiol.">
        <title>The Global Catalogue of Microorganisms (GCM) 10K type strain sequencing project: providing services to taxonomists for standard genome sequencing and annotation.</title>
        <authorList>
            <consortium name="The Broad Institute Genomics Platform"/>
            <consortium name="The Broad Institute Genome Sequencing Center for Infectious Disease"/>
            <person name="Wu L."/>
            <person name="Ma J."/>
        </authorList>
    </citation>
    <scope>NUCLEOTIDE SEQUENCE [LARGE SCALE GENOMIC DNA]</scope>
    <source>
        <strain evidence="12">CGMCC 1.15297</strain>
    </source>
</reference>
<comment type="similarity">
    <text evidence="2 9">Belongs to the CN hydrolase family. Apolipoprotein N-acyltransferase subfamily.</text>
</comment>
<protein>
    <recommendedName>
        <fullName evidence="9">Apolipoprotein N-acyltransferase</fullName>
        <shortName evidence="9">ALP N-acyltransferase</shortName>
        <ecNumber evidence="9">2.3.1.269</ecNumber>
    </recommendedName>
</protein>
<evidence type="ECO:0000256" key="1">
    <source>
        <dbReference type="ARBA" id="ARBA00004651"/>
    </source>
</evidence>
<dbReference type="InterPro" id="IPR003010">
    <property type="entry name" value="C-N_Hydrolase"/>
</dbReference>
<feature type="transmembrane region" description="Helical" evidence="9">
    <location>
        <begin position="71"/>
        <end position="92"/>
    </location>
</feature>
<evidence type="ECO:0000256" key="3">
    <source>
        <dbReference type="ARBA" id="ARBA00022475"/>
    </source>
</evidence>
<evidence type="ECO:0000256" key="8">
    <source>
        <dbReference type="ARBA" id="ARBA00023315"/>
    </source>
</evidence>
<evidence type="ECO:0000256" key="9">
    <source>
        <dbReference type="HAMAP-Rule" id="MF_01148"/>
    </source>
</evidence>
<feature type="transmembrane region" description="Helical" evidence="9">
    <location>
        <begin position="134"/>
        <end position="155"/>
    </location>
</feature>
<feature type="transmembrane region" description="Helical" evidence="9">
    <location>
        <begin position="510"/>
        <end position="529"/>
    </location>
</feature>
<dbReference type="InterPro" id="IPR004563">
    <property type="entry name" value="Apolipo_AcylTrfase"/>
</dbReference>
<dbReference type="SUPFAM" id="SSF56317">
    <property type="entry name" value="Carbon-nitrogen hydrolase"/>
    <property type="match status" value="1"/>
</dbReference>
<proteinExistence type="inferred from homology"/>
<dbReference type="HAMAP" id="MF_01148">
    <property type="entry name" value="Lnt"/>
    <property type="match status" value="1"/>
</dbReference>
<feature type="transmembrane region" description="Helical" evidence="9">
    <location>
        <begin position="175"/>
        <end position="203"/>
    </location>
</feature>
<dbReference type="PROSITE" id="PS50263">
    <property type="entry name" value="CN_HYDROLASE"/>
    <property type="match status" value="1"/>
</dbReference>
<gene>
    <name evidence="9 11" type="primary">lnt</name>
    <name evidence="11" type="ORF">GCM10010923_01660</name>
</gene>
<keyword evidence="4 9" id="KW-0808">Transferase</keyword>
<dbReference type="PANTHER" id="PTHR38686">
    <property type="entry name" value="APOLIPOPROTEIN N-ACYLTRANSFERASE"/>
    <property type="match status" value="1"/>
</dbReference>
<evidence type="ECO:0000256" key="6">
    <source>
        <dbReference type="ARBA" id="ARBA00022989"/>
    </source>
</evidence>
<sequence length="535" mass="58570">MGSLDRRARTGANAIGRWLVAHPRLSALAAGPLAALGFSPYNLWPLALAALALFVALVAHAPNGKSAAWRGWMFGFGHFTLGNSWIAVAFGYQANMPAWLGSIAVLLLAVYLAVFPALAALAGWWLAGRARTGWVMVPALAGGWIVAEWLRSWAFTGYAWNPLAMIALGPFERPGLAAIAQFTGTYALSGMVIGLGGCWWLAARWRERRGLAIALALLPVLALLVPRPLGEPREGTLRYTLVQPDIRQEKLNEREYFEENFARTAALSRPRDDEPRLVLWPESGIQDFLREGYPFRYYLRFNYLADPLASKRRIARTIGANALLLSGTQDLEFEDGALAGARNSVTAIDGSGQIRASYNKAHLVPYGEYLPMRDVLEPLGLSRLVPGAVDFFPGPGPRTLELGEYGRAGVQVCYEIVFSGQVVDRSDRPDYIFNPSNDGWFGPSGPPQHLAQARMRAIEEGLPVLRSTTTGISAVIDARGVVREYIPRHSAERRDGFVPPAHAPTLFARLGNWLAMVWAVLFCVIALVASRRARG</sequence>
<dbReference type="InterPro" id="IPR045378">
    <property type="entry name" value="LNT_N"/>
</dbReference>
<feature type="transmembrane region" description="Helical" evidence="9">
    <location>
        <begin position="41"/>
        <end position="59"/>
    </location>
</feature>
<comment type="subcellular location">
    <subcellularLocation>
        <location evidence="1 9">Cell membrane</location>
        <topology evidence="1 9">Multi-pass membrane protein</topology>
    </subcellularLocation>
</comment>
<dbReference type="Proteomes" id="UP000603317">
    <property type="component" value="Unassembled WGS sequence"/>
</dbReference>
<comment type="catalytic activity">
    <reaction evidence="9">
        <text>N-terminal S-1,2-diacyl-sn-glyceryl-L-cysteinyl-[lipoprotein] + a glycerophospholipid = N-acyl-S-1,2-diacyl-sn-glyceryl-L-cysteinyl-[lipoprotein] + a 2-acyl-sn-glycero-3-phospholipid + H(+)</text>
        <dbReference type="Rhea" id="RHEA:48228"/>
        <dbReference type="Rhea" id="RHEA-COMP:14681"/>
        <dbReference type="Rhea" id="RHEA-COMP:14684"/>
        <dbReference type="ChEBI" id="CHEBI:15378"/>
        <dbReference type="ChEBI" id="CHEBI:136912"/>
        <dbReference type="ChEBI" id="CHEBI:140656"/>
        <dbReference type="ChEBI" id="CHEBI:140657"/>
        <dbReference type="ChEBI" id="CHEBI:140660"/>
        <dbReference type="EC" id="2.3.1.269"/>
    </reaction>
</comment>
<keyword evidence="7 9" id="KW-0472">Membrane</keyword>
<comment type="pathway">
    <text evidence="9">Protein modification; lipoprotein biosynthesis (N-acyl transfer).</text>
</comment>
<dbReference type="CDD" id="cd07571">
    <property type="entry name" value="ALP_N-acyl_transferase"/>
    <property type="match status" value="1"/>
</dbReference>
<comment type="function">
    <text evidence="9">Catalyzes the phospholipid dependent N-acylation of the N-terminal cysteine of apolipoprotein, the last step in lipoprotein maturation.</text>
</comment>
<evidence type="ECO:0000256" key="5">
    <source>
        <dbReference type="ARBA" id="ARBA00022692"/>
    </source>
</evidence>
<evidence type="ECO:0000313" key="11">
    <source>
        <dbReference type="EMBL" id="GFZ97384.1"/>
    </source>
</evidence>
<evidence type="ECO:0000256" key="7">
    <source>
        <dbReference type="ARBA" id="ARBA00023136"/>
    </source>
</evidence>
<name>A0ABQ1F2S9_9SPHN</name>
<dbReference type="EMBL" id="BMID01000001">
    <property type="protein sequence ID" value="GFZ97384.1"/>
    <property type="molecule type" value="Genomic_DNA"/>
</dbReference>
<dbReference type="Pfam" id="PF00795">
    <property type="entry name" value="CN_hydrolase"/>
    <property type="match status" value="1"/>
</dbReference>
<dbReference type="EC" id="2.3.1.269" evidence="9"/>
<keyword evidence="12" id="KW-1185">Reference proteome</keyword>
<evidence type="ECO:0000256" key="4">
    <source>
        <dbReference type="ARBA" id="ARBA00022679"/>
    </source>
</evidence>
<evidence type="ECO:0000313" key="12">
    <source>
        <dbReference type="Proteomes" id="UP000603317"/>
    </source>
</evidence>
<feature type="transmembrane region" description="Helical" evidence="9">
    <location>
        <begin position="98"/>
        <end position="127"/>
    </location>
</feature>
<organism evidence="11 12">
    <name type="scientific">Blastomonas marina</name>
    <dbReference type="NCBI Taxonomy" id="1867408"/>
    <lineage>
        <taxon>Bacteria</taxon>
        <taxon>Pseudomonadati</taxon>
        <taxon>Pseudomonadota</taxon>
        <taxon>Alphaproteobacteria</taxon>
        <taxon>Sphingomonadales</taxon>
        <taxon>Sphingomonadaceae</taxon>
        <taxon>Blastomonas</taxon>
    </lineage>
</organism>
<dbReference type="RefSeq" id="WP_229658022.1">
    <property type="nucleotide sequence ID" value="NZ_BMID01000001.1"/>
</dbReference>
<dbReference type="Pfam" id="PF20154">
    <property type="entry name" value="LNT_N"/>
    <property type="match status" value="1"/>
</dbReference>
<dbReference type="InterPro" id="IPR036526">
    <property type="entry name" value="C-N_Hydrolase_sf"/>
</dbReference>
<dbReference type="NCBIfam" id="TIGR00546">
    <property type="entry name" value="lnt"/>
    <property type="match status" value="1"/>
</dbReference>
<dbReference type="Gene3D" id="3.60.110.10">
    <property type="entry name" value="Carbon-nitrogen hydrolase"/>
    <property type="match status" value="1"/>
</dbReference>
<accession>A0ABQ1F2S9</accession>
<comment type="caution">
    <text evidence="11">The sequence shown here is derived from an EMBL/GenBank/DDBJ whole genome shotgun (WGS) entry which is preliminary data.</text>
</comment>
<evidence type="ECO:0000256" key="2">
    <source>
        <dbReference type="ARBA" id="ARBA00010065"/>
    </source>
</evidence>
<feature type="domain" description="CN hydrolase" evidence="10">
    <location>
        <begin position="242"/>
        <end position="505"/>
    </location>
</feature>